<dbReference type="GO" id="GO:0030246">
    <property type="term" value="F:carbohydrate binding"/>
    <property type="evidence" value="ECO:0007669"/>
    <property type="project" value="UniProtKB-KW"/>
</dbReference>
<proteinExistence type="inferred from homology"/>
<feature type="domain" description="Peroxin/Ferlin" evidence="4">
    <location>
        <begin position="64"/>
        <end position="125"/>
    </location>
</feature>
<feature type="domain" description="Peroxin/Ferlin" evidence="5">
    <location>
        <begin position="854"/>
        <end position="887"/>
    </location>
</feature>
<accession>A0A2R5LGZ2</accession>
<feature type="compositionally biased region" description="Low complexity" evidence="3">
    <location>
        <begin position="391"/>
        <end position="406"/>
    </location>
</feature>
<dbReference type="AlphaFoldDB" id="A0A2R5LGZ2"/>
<feature type="region of interest" description="Disordered" evidence="3">
    <location>
        <begin position="388"/>
        <end position="408"/>
    </location>
</feature>
<dbReference type="InterPro" id="IPR006614">
    <property type="entry name" value="Peroxin/Ferlin"/>
</dbReference>
<comment type="similarity">
    <text evidence="1">Belongs to the TECPR1 family.</text>
</comment>
<organism evidence="6">
    <name type="scientific">Ornithodoros turicata</name>
    <dbReference type="NCBI Taxonomy" id="34597"/>
    <lineage>
        <taxon>Eukaryota</taxon>
        <taxon>Metazoa</taxon>
        <taxon>Ecdysozoa</taxon>
        <taxon>Arthropoda</taxon>
        <taxon>Chelicerata</taxon>
        <taxon>Arachnida</taxon>
        <taxon>Acari</taxon>
        <taxon>Parasitiformes</taxon>
        <taxon>Ixodida</taxon>
        <taxon>Ixodoidea</taxon>
        <taxon>Argasidae</taxon>
        <taxon>Ornithodorinae</taxon>
        <taxon>Ornithodoros</taxon>
    </lineage>
</organism>
<evidence type="ECO:0000259" key="5">
    <source>
        <dbReference type="SMART" id="SM00694"/>
    </source>
</evidence>
<evidence type="ECO:0000256" key="3">
    <source>
        <dbReference type="SAM" id="MobiDB-lite"/>
    </source>
</evidence>
<dbReference type="GO" id="GO:0005737">
    <property type="term" value="C:cytoplasm"/>
    <property type="evidence" value="ECO:0007669"/>
    <property type="project" value="UniProtKB-ARBA"/>
</dbReference>
<evidence type="ECO:0000256" key="2">
    <source>
        <dbReference type="ARBA" id="ARBA00022737"/>
    </source>
</evidence>
<feature type="region of interest" description="Disordered" evidence="3">
    <location>
        <begin position="435"/>
        <end position="490"/>
    </location>
</feature>
<dbReference type="PANTHER" id="PTHR23250:SF1">
    <property type="entry name" value="TECTONIN BETA-PROPELLER REPEAT-CONTAINING PROTEIN 1"/>
    <property type="match status" value="1"/>
</dbReference>
<protein>
    <recommendedName>
        <fullName evidence="4 5">Peroxin/Ferlin domain-containing protein</fullName>
    </recommendedName>
</protein>
<dbReference type="EMBL" id="GGLE01004461">
    <property type="protein sequence ID" value="MBY08587.1"/>
    <property type="molecule type" value="Transcribed_RNA"/>
</dbReference>
<evidence type="ECO:0000259" key="4">
    <source>
        <dbReference type="SMART" id="SM00693"/>
    </source>
</evidence>
<name>A0A2R5LGZ2_9ACAR</name>
<reference evidence="6" key="1">
    <citation type="submission" date="2018-03" db="EMBL/GenBank/DDBJ databases">
        <title>The relapsing fever spirochete Borrelia turicatae persists in the highly oxidative environment of its soft-bodied tick vector.</title>
        <authorList>
            <person name="Bourret T.J."/>
            <person name="Boyle W.K."/>
            <person name="Valenzuela J.G."/>
            <person name="Oliveira F."/>
            <person name="Lopez J.E."/>
        </authorList>
    </citation>
    <scope>NUCLEOTIDE SEQUENCE</scope>
    <source>
        <strain evidence="6">Kansas strain/isolate</strain>
        <tissue evidence="6">Salivary glands</tissue>
    </source>
</reference>
<dbReference type="SMART" id="SM00693">
    <property type="entry name" value="DysFN"/>
    <property type="match status" value="2"/>
</dbReference>
<dbReference type="GO" id="GO:0098588">
    <property type="term" value="C:bounding membrane of organelle"/>
    <property type="evidence" value="ECO:0007669"/>
    <property type="project" value="UniProtKB-ARBA"/>
</dbReference>
<sequence>MPSSNLWAVDSTGKVFTLTTNGVFWQELPYSGVDLKRVCALKSCAWGIGSDHQVYLYIPSGDVQIRVSEVTYENQRWNPKEGFSTRLLPTDRPAWSSKDGLSARPKQSINLPSSSWQWEGCWYIDDNLDGIPLGPQGWTYCVDFPFTYTPEKRWNSMVRRRKWIRHRRYVAVDKWTRIPGIHGDPVVEPFVDVVAGGDSVPGGEPDSYAVWAVTILGRVAFRSGVTRLNPEGDSWVVVSLPENSEVSQISVGPSGLTWAVAWSGNALVRVGVSREDYIGTGWTEVPAPEGDHKLAQVAVGPSTVWAKSRDGTVWFRKGIHGEDLGCQESITGSGWVEMVGKMAVISVGPNDQVWGARTADHRICLRTGVTLHEASGREWKEITVPIGKPVSRTSSSSSLTSLGSVLPPTPKSAVTDLGGSEPVFSFCGSKVVVSGSPQHSPGSPRLKAVENIGDGATSSDPSSGPHDIPRSPNFLKRPTKPKQSGDDNDSDDMSFVPWSCTCDGSSVFWTWLSGSACTIDYLAAPASWFSTGHSSSRGTQLNAPWRIAVLCRLKQTRSKETKDFSYKDAIEKQSTWVKSANPLLWRDTHPQQWVHCKLELERQSLDVEGVESVMLGLEYTHGGHHKRVNINVAEVTCVSNLSTRDHRILGVYTEELNRKKTYVKIAFASDAELEEWMATLNTAVSDLHGVSGRPNPTAVWTIARCGDAYVQSVHGSDLEQLRINDGFWHYLGGGHFRVIESCPQGVTWAIGHNNTPWVYTGGYGGGAYKGISGQNVNVHPMTDTKCVYIYENQRWNPFSGFAARGLLTDRPMWSDATGLVECNKDSMRPDSVHWQWLTDWAVDYKTPGGVDSDGWQYAMDFPFTYHAHKGLTDYVRRRRWFRLCKLHTSGPWLEVEPVSLKSVSLQMNYDCNSASSIALWAVAGNGEVLYRKGVTQGCPQGECWHHVSAEQAFESVSVGVGSSLWALGSDGSGYVRIGMSSERPTGTTWFHVEPPSGSCLAQVSMGKSVVCAVDTARRLWYRAEVLPIFPEGTAWILVSEDVCCVSVGPNDQIWAIIDVVQHKKKVLSNVLARRGGISETHPCGTDWDTGFGADWSYVSIRGCPYREDTL</sequence>
<dbReference type="InterPro" id="IPR051513">
    <property type="entry name" value="Tectonin_beta-prop"/>
</dbReference>
<keyword evidence="2" id="KW-0677">Repeat</keyword>
<evidence type="ECO:0000313" key="6">
    <source>
        <dbReference type="EMBL" id="MBY08587.1"/>
    </source>
</evidence>
<dbReference type="SMART" id="SM00706">
    <property type="entry name" value="TECPR"/>
    <property type="match status" value="10"/>
</dbReference>
<evidence type="ECO:0000256" key="1">
    <source>
        <dbReference type="ARBA" id="ARBA00005966"/>
    </source>
</evidence>
<feature type="domain" description="Peroxin/Ferlin" evidence="4">
    <location>
        <begin position="782"/>
        <end position="843"/>
    </location>
</feature>
<dbReference type="SMART" id="SM00694">
    <property type="entry name" value="DysFC"/>
    <property type="match status" value="2"/>
</dbReference>
<dbReference type="Pfam" id="PF06398">
    <property type="entry name" value="Pex24p"/>
    <property type="match status" value="2"/>
</dbReference>
<dbReference type="PANTHER" id="PTHR23250">
    <property type="entry name" value="DYSFERLIN-RELATED"/>
    <property type="match status" value="1"/>
</dbReference>
<dbReference type="InterPro" id="IPR010482">
    <property type="entry name" value="TECPR1-like_DysF"/>
</dbReference>
<dbReference type="Pfam" id="PF19193">
    <property type="entry name" value="Tectonin"/>
    <property type="match status" value="1"/>
</dbReference>
<feature type="domain" description="Peroxin/Ferlin" evidence="5">
    <location>
        <begin position="137"/>
        <end position="170"/>
    </location>
</feature>
<dbReference type="InterPro" id="IPR006624">
    <property type="entry name" value="Beta-propeller_rpt_TECPR"/>
</dbReference>
<dbReference type="Pfam" id="PF06462">
    <property type="entry name" value="Hyd_WA"/>
    <property type="match status" value="2"/>
</dbReference>